<keyword evidence="6 11" id="KW-0347">Helicase</keyword>
<dbReference type="GO" id="GO:0004386">
    <property type="term" value="F:helicase activity"/>
    <property type="evidence" value="ECO:0007669"/>
    <property type="project" value="UniProtKB-KW"/>
</dbReference>
<dbReference type="EMBL" id="FNAP01000009">
    <property type="protein sequence ID" value="SDE62594.1"/>
    <property type="molecule type" value="Genomic_DNA"/>
</dbReference>
<dbReference type="PROSITE" id="PS51194">
    <property type="entry name" value="HELICASE_CTER"/>
    <property type="match status" value="1"/>
</dbReference>
<keyword evidence="11" id="KW-0255">Endonuclease</keyword>
<evidence type="ECO:0000256" key="8">
    <source>
        <dbReference type="ARBA" id="ARBA00023118"/>
    </source>
</evidence>
<keyword evidence="7" id="KW-0067">ATP-binding</keyword>
<proteinExistence type="inferred from homology"/>
<dbReference type="InterPro" id="IPR054712">
    <property type="entry name" value="Cas3-like_dom"/>
</dbReference>
<dbReference type="OrthoDB" id="9815222at2"/>
<evidence type="ECO:0000256" key="7">
    <source>
        <dbReference type="ARBA" id="ARBA00022840"/>
    </source>
</evidence>
<keyword evidence="3" id="KW-0479">Metal-binding</keyword>
<dbReference type="Gene3D" id="3.40.50.300">
    <property type="entry name" value="P-loop containing nucleotide triphosphate hydrolases"/>
    <property type="match status" value="2"/>
</dbReference>
<dbReference type="Proteomes" id="UP000199412">
    <property type="component" value="Unassembled WGS sequence"/>
</dbReference>
<keyword evidence="5" id="KW-0378">Hydrolase</keyword>
<keyword evidence="4" id="KW-0547">Nucleotide-binding</keyword>
<dbReference type="GO" id="GO:0004519">
    <property type="term" value="F:endonuclease activity"/>
    <property type="evidence" value="ECO:0007669"/>
    <property type="project" value="UniProtKB-KW"/>
</dbReference>
<dbReference type="PROSITE" id="PS51643">
    <property type="entry name" value="HD_CAS3"/>
    <property type="match status" value="1"/>
</dbReference>
<dbReference type="InterPro" id="IPR014001">
    <property type="entry name" value="Helicase_ATP-bd"/>
</dbReference>
<evidence type="ECO:0000256" key="2">
    <source>
        <dbReference type="ARBA" id="ARBA00009046"/>
    </source>
</evidence>
<evidence type="ECO:0000256" key="4">
    <source>
        <dbReference type="ARBA" id="ARBA00022741"/>
    </source>
</evidence>
<comment type="similarity">
    <text evidence="1">In the N-terminal section; belongs to the CRISPR-associated nuclease Cas3-HD family.</text>
</comment>
<dbReference type="InterPro" id="IPR027417">
    <property type="entry name" value="P-loop_NTPase"/>
</dbReference>
<dbReference type="GO" id="GO:0005524">
    <property type="term" value="F:ATP binding"/>
    <property type="evidence" value="ECO:0007669"/>
    <property type="project" value="UniProtKB-KW"/>
</dbReference>
<evidence type="ECO:0000259" key="9">
    <source>
        <dbReference type="PROSITE" id="PS51194"/>
    </source>
</evidence>
<sequence length="883" mass="96997">MTEAQAADFDSLFREIAGVPGPFPWQRALFRDIRDTVKGWPGAVDVPTGLGKTAVMTVWYVARRLGVKAPRRLVYVVDRRTVVDQATAEADKLKDWDQSSPDPLGLRVSTLRGQHIDNREWLSDPAAPAIIVGTVDMIGSRLLFEGYGVSRRMRPAHAGLLGCDTLLVLDESHLCPPFEALLRRIAEAAEDLGAPAPVPGPRLLTLSATGRDAAGGATLSLTNADRDHPEVKRRLTADKRLTIQDVGKEPELQKQLVDAARDLAQSHCKVLVFCDSRKMAEKIKADLDKTPGAAVGTRLLVGARRVAEREQDRVWLEAYGFLPEGTATGDGPAILVATSAGEVGVDIDADAMACDLVPFERMVQRLGRVNRRGGAGRAAPVRVFAAPRKGEKPEDARERLARLAAPLALLPVSEREPEARDASPGALDALKQRAGADKTIAATLARATTPPPLYPALTRAHVDAWAMTSLETHPGRALVQPWLRGWVSEEPQTTVAWRRHLPWPKEAEAPSKDDVKGWLEAAPVLLLETLEARTDALVDMMLARAKVLRALPEDQRWELSDPVGLILNQDGTLREALRLGRFAAAESDRRQKDELFGRLIGRRLILRADFGGLDEEGSLKAEASEPPIVADDAERSAALFDAPFLAGTHLPKDVSMADWREAFSLPLSSPEAEEPETLTVWVRRRAGDGRRTGDPAFSRHAQALDTHLDWAAQDARDLAERLGLAHQWVEVLETAARLHDLGKRREHWQTAMGAPREGRPYAKTTGGGMPGALAGYRHEFGSLVDVLQNPAGHPTLAALDEDRRDLVLHLVAAHHGYARPVITSFDPEWPPEEARKRAREAALRFARLHRRWGPWGLAWWETLLRAADWRASGRLDDPGREDA</sequence>
<name>A0A1G7EG23_9PROT</name>
<dbReference type="InterPro" id="IPR013444">
    <property type="entry name" value="Helicase_Cas3_CRISPR-ass_Anaes"/>
</dbReference>
<keyword evidence="11" id="KW-0540">Nuclease</keyword>
<dbReference type="Pfam" id="PF22590">
    <property type="entry name" value="Cas3-like_C_2"/>
    <property type="match status" value="1"/>
</dbReference>
<dbReference type="GO" id="GO:0051607">
    <property type="term" value="P:defense response to virus"/>
    <property type="evidence" value="ECO:0007669"/>
    <property type="project" value="UniProtKB-KW"/>
</dbReference>
<comment type="similarity">
    <text evidence="2">In the central section; belongs to the CRISPR-associated helicase Cas3 family.</text>
</comment>
<feature type="domain" description="HD Cas3-type" evidence="10">
    <location>
        <begin position="697"/>
        <end position="870"/>
    </location>
</feature>
<dbReference type="Pfam" id="PF00270">
    <property type="entry name" value="DEAD"/>
    <property type="match status" value="1"/>
</dbReference>
<dbReference type="AlphaFoldDB" id="A0A1G7EG23"/>
<dbReference type="Gene3D" id="1.10.3210.30">
    <property type="match status" value="1"/>
</dbReference>
<evidence type="ECO:0000259" key="10">
    <source>
        <dbReference type="PROSITE" id="PS51643"/>
    </source>
</evidence>
<keyword evidence="12" id="KW-1185">Reference proteome</keyword>
<dbReference type="InterPro" id="IPR001650">
    <property type="entry name" value="Helicase_C-like"/>
</dbReference>
<organism evidence="11 12">
    <name type="scientific">Rhodospira trueperi</name>
    <dbReference type="NCBI Taxonomy" id="69960"/>
    <lineage>
        <taxon>Bacteria</taxon>
        <taxon>Pseudomonadati</taxon>
        <taxon>Pseudomonadota</taxon>
        <taxon>Alphaproteobacteria</taxon>
        <taxon>Rhodospirillales</taxon>
        <taxon>Rhodospirillaceae</taxon>
        <taxon>Rhodospira</taxon>
    </lineage>
</organism>
<gene>
    <name evidence="11" type="ORF">SAMN05421720_10953</name>
</gene>
<dbReference type="NCBIfam" id="TIGR02621">
    <property type="entry name" value="cas3_GSU0051"/>
    <property type="match status" value="1"/>
</dbReference>
<accession>A0A1G7EG23</accession>
<dbReference type="InterPro" id="IPR011545">
    <property type="entry name" value="DEAD/DEAH_box_helicase_dom"/>
</dbReference>
<reference evidence="11 12" key="1">
    <citation type="submission" date="2016-10" db="EMBL/GenBank/DDBJ databases">
        <authorList>
            <person name="de Groot N.N."/>
        </authorList>
    </citation>
    <scope>NUCLEOTIDE SEQUENCE [LARGE SCALE GENOMIC DNA]</scope>
    <source>
        <strain evidence="11 12">ATCC 700224</strain>
    </source>
</reference>
<evidence type="ECO:0000256" key="5">
    <source>
        <dbReference type="ARBA" id="ARBA00022801"/>
    </source>
</evidence>
<dbReference type="SUPFAM" id="SSF109604">
    <property type="entry name" value="HD-domain/PDEase-like"/>
    <property type="match status" value="1"/>
</dbReference>
<dbReference type="GO" id="GO:0016787">
    <property type="term" value="F:hydrolase activity"/>
    <property type="evidence" value="ECO:0007669"/>
    <property type="project" value="UniProtKB-KW"/>
</dbReference>
<protein>
    <submittedName>
        <fullName evidence="11">CRISPR-associated endonuclease/helicase Cas3</fullName>
    </submittedName>
</protein>
<dbReference type="STRING" id="69960.SAMN05421720_10953"/>
<dbReference type="SMART" id="SM00487">
    <property type="entry name" value="DEXDc"/>
    <property type="match status" value="1"/>
</dbReference>
<dbReference type="InterPro" id="IPR038257">
    <property type="entry name" value="CRISPR-assoc_Cas3_HD_sf"/>
</dbReference>
<dbReference type="InterPro" id="IPR006483">
    <property type="entry name" value="CRISPR-assoc_Cas3_HD"/>
</dbReference>
<evidence type="ECO:0000313" key="12">
    <source>
        <dbReference type="Proteomes" id="UP000199412"/>
    </source>
</evidence>
<evidence type="ECO:0000256" key="1">
    <source>
        <dbReference type="ARBA" id="ARBA00006847"/>
    </source>
</evidence>
<dbReference type="GO" id="GO:0003676">
    <property type="term" value="F:nucleic acid binding"/>
    <property type="evidence" value="ECO:0007669"/>
    <property type="project" value="InterPro"/>
</dbReference>
<dbReference type="RefSeq" id="WP_092786761.1">
    <property type="nucleotide sequence ID" value="NZ_FNAP01000009.1"/>
</dbReference>
<evidence type="ECO:0000256" key="6">
    <source>
        <dbReference type="ARBA" id="ARBA00022806"/>
    </source>
</evidence>
<keyword evidence="8" id="KW-0051">Antiviral defense</keyword>
<evidence type="ECO:0000313" key="11">
    <source>
        <dbReference type="EMBL" id="SDE62594.1"/>
    </source>
</evidence>
<feature type="domain" description="Helicase C-terminal" evidence="9">
    <location>
        <begin position="251"/>
        <end position="418"/>
    </location>
</feature>
<dbReference type="GO" id="GO:0046872">
    <property type="term" value="F:metal ion binding"/>
    <property type="evidence" value="ECO:0007669"/>
    <property type="project" value="UniProtKB-KW"/>
</dbReference>
<dbReference type="SUPFAM" id="SSF52540">
    <property type="entry name" value="P-loop containing nucleoside triphosphate hydrolases"/>
    <property type="match status" value="1"/>
</dbReference>
<evidence type="ECO:0000256" key="3">
    <source>
        <dbReference type="ARBA" id="ARBA00022723"/>
    </source>
</evidence>